<dbReference type="AlphaFoldDB" id="A0A2L2TKU5"/>
<dbReference type="EMBL" id="LN649232">
    <property type="protein sequence ID" value="CEI41799.1"/>
    <property type="molecule type" value="Genomic_DNA"/>
</dbReference>
<evidence type="ECO:0000313" key="4">
    <source>
        <dbReference type="Proteomes" id="UP000245910"/>
    </source>
</evidence>
<feature type="compositionally biased region" description="Polar residues" evidence="1">
    <location>
        <begin position="112"/>
        <end position="139"/>
    </location>
</feature>
<protein>
    <recommendedName>
        <fullName evidence="5">Secreted protein</fullName>
    </recommendedName>
</protein>
<feature type="region of interest" description="Disordered" evidence="1">
    <location>
        <begin position="106"/>
        <end position="139"/>
    </location>
</feature>
<name>A0A2L2TKU5_9HYPO</name>
<dbReference type="GeneID" id="37265378"/>
<evidence type="ECO:0000256" key="2">
    <source>
        <dbReference type="SAM" id="SignalP"/>
    </source>
</evidence>
<reference evidence="4" key="1">
    <citation type="submission" date="2014-10" db="EMBL/GenBank/DDBJ databases">
        <authorList>
            <person name="King R."/>
        </authorList>
    </citation>
    <scope>NUCLEOTIDE SEQUENCE [LARGE SCALE GENOMIC DNA]</scope>
    <source>
        <strain evidence="4">A3/5</strain>
    </source>
</reference>
<evidence type="ECO:0008006" key="5">
    <source>
        <dbReference type="Google" id="ProtNLM"/>
    </source>
</evidence>
<accession>A0A2L2TKU5</accession>
<evidence type="ECO:0000256" key="1">
    <source>
        <dbReference type="SAM" id="MobiDB-lite"/>
    </source>
</evidence>
<dbReference type="RefSeq" id="XP_025583446.1">
    <property type="nucleotide sequence ID" value="XM_025729150.2"/>
</dbReference>
<evidence type="ECO:0000313" key="3">
    <source>
        <dbReference type="EMBL" id="CEI41799.1"/>
    </source>
</evidence>
<sequence>MYFSYLLLTAFLATFSTVNGECHRSGETWGGDKFAALEAAQRLCEDGTLGNIPYSRDAFRTACVNLSSKKKVDFTIIKGSNIINPTHLSSNICTAMLHKEINGCEHGGRSPQWENDGTTPQEASPQYDISSDPNAGQCA</sequence>
<proteinExistence type="predicted"/>
<dbReference type="Proteomes" id="UP000245910">
    <property type="component" value="Chromosome IIII"/>
</dbReference>
<feature type="chain" id="PRO_5014707902" description="Secreted protein" evidence="2">
    <location>
        <begin position="21"/>
        <end position="139"/>
    </location>
</feature>
<keyword evidence="2" id="KW-0732">Signal</keyword>
<dbReference type="KEGG" id="fvn:FVRRES_13748"/>
<keyword evidence="4" id="KW-1185">Reference proteome</keyword>
<dbReference type="OrthoDB" id="4825549at2759"/>
<feature type="signal peptide" evidence="2">
    <location>
        <begin position="1"/>
        <end position="20"/>
    </location>
</feature>
<organism evidence="3 4">
    <name type="scientific">Fusarium venenatum</name>
    <dbReference type="NCBI Taxonomy" id="56646"/>
    <lineage>
        <taxon>Eukaryota</taxon>
        <taxon>Fungi</taxon>
        <taxon>Dikarya</taxon>
        <taxon>Ascomycota</taxon>
        <taxon>Pezizomycotina</taxon>
        <taxon>Sordariomycetes</taxon>
        <taxon>Hypocreomycetidae</taxon>
        <taxon>Hypocreales</taxon>
        <taxon>Nectriaceae</taxon>
        <taxon>Fusarium</taxon>
    </lineage>
</organism>